<dbReference type="InterPro" id="IPR012348">
    <property type="entry name" value="RNR-like"/>
</dbReference>
<dbReference type="EMBL" id="BAAAZG010000004">
    <property type="protein sequence ID" value="GAA4062424.1"/>
    <property type="molecule type" value="Genomic_DNA"/>
</dbReference>
<evidence type="ECO:0000313" key="1">
    <source>
        <dbReference type="EMBL" id="GAA4062424.1"/>
    </source>
</evidence>
<dbReference type="RefSeq" id="WP_344942651.1">
    <property type="nucleotide sequence ID" value="NZ_BAAAZG010000004.1"/>
</dbReference>
<keyword evidence="2" id="KW-1185">Reference proteome</keyword>
<evidence type="ECO:0000313" key="2">
    <source>
        <dbReference type="Proteomes" id="UP001500683"/>
    </source>
</evidence>
<protein>
    <recommendedName>
        <fullName evidence="3">Ferritin-like domain-containing protein</fullName>
    </recommendedName>
</protein>
<name>A0ABP7V9E6_9ACTN</name>
<reference evidence="2" key="1">
    <citation type="journal article" date="2019" name="Int. J. Syst. Evol. Microbiol.">
        <title>The Global Catalogue of Microorganisms (GCM) 10K type strain sequencing project: providing services to taxonomists for standard genome sequencing and annotation.</title>
        <authorList>
            <consortium name="The Broad Institute Genomics Platform"/>
            <consortium name="The Broad Institute Genome Sequencing Center for Infectious Disease"/>
            <person name="Wu L."/>
            <person name="Ma J."/>
        </authorList>
    </citation>
    <scope>NUCLEOTIDE SEQUENCE [LARGE SCALE GENOMIC DNA]</scope>
    <source>
        <strain evidence="2">JCM 16702</strain>
    </source>
</reference>
<sequence length="345" mass="39828">MSAKPPDGLTVPDDGFWPAPRIPQPNIYPMQWRVETAKLAAIYEKSKRTVWNPAELPWDDLRADDFTARQRLGIMYWFAVLANFDASGPAVFARATIQAFEQHEEDPVRKCFFSITRDEMNHEECCQRAIARMWPGGPLDWTPRTDLERAAHNNIGWLYYNGGRYWQGYNGAVRKYPLAVLFTSFMMGEMAASTLFRGMSSGTRHPVFREMFHRIGRDESRHLQICMTILEKEWPGLSEDVKGQITRQLRAGFVFLSMILWEPPEGFWDLPPYFLANHRVLMDHARDAGLGILSHEEQAENWRLAMARVRAIVERWGIEFPAIPELDIDGIDVDVIDPEDIIPVF</sequence>
<dbReference type="InterPro" id="IPR009078">
    <property type="entry name" value="Ferritin-like_SF"/>
</dbReference>
<dbReference type="SUPFAM" id="SSF47240">
    <property type="entry name" value="Ferritin-like"/>
    <property type="match status" value="1"/>
</dbReference>
<gene>
    <name evidence="1" type="ORF">GCM10022214_14620</name>
</gene>
<dbReference type="Proteomes" id="UP001500683">
    <property type="component" value="Unassembled WGS sequence"/>
</dbReference>
<proteinExistence type="predicted"/>
<dbReference type="Gene3D" id="1.10.620.20">
    <property type="entry name" value="Ribonucleotide Reductase, subunit A"/>
    <property type="match status" value="1"/>
</dbReference>
<accession>A0ABP7V9E6</accession>
<evidence type="ECO:0008006" key="3">
    <source>
        <dbReference type="Google" id="ProtNLM"/>
    </source>
</evidence>
<organism evidence="1 2">
    <name type="scientific">Actinomadura miaoliensis</name>
    <dbReference type="NCBI Taxonomy" id="430685"/>
    <lineage>
        <taxon>Bacteria</taxon>
        <taxon>Bacillati</taxon>
        <taxon>Actinomycetota</taxon>
        <taxon>Actinomycetes</taxon>
        <taxon>Streptosporangiales</taxon>
        <taxon>Thermomonosporaceae</taxon>
        <taxon>Actinomadura</taxon>
    </lineage>
</organism>
<comment type="caution">
    <text evidence="1">The sequence shown here is derived from an EMBL/GenBank/DDBJ whole genome shotgun (WGS) entry which is preliminary data.</text>
</comment>